<protein>
    <recommendedName>
        <fullName evidence="2">Arm-like repeat domain-containing protein</fullName>
    </recommendedName>
</protein>
<organism evidence="3 4">
    <name type="scientific">Linnemannia elongata AG-77</name>
    <dbReference type="NCBI Taxonomy" id="1314771"/>
    <lineage>
        <taxon>Eukaryota</taxon>
        <taxon>Fungi</taxon>
        <taxon>Fungi incertae sedis</taxon>
        <taxon>Mucoromycota</taxon>
        <taxon>Mortierellomycotina</taxon>
        <taxon>Mortierellomycetes</taxon>
        <taxon>Mortierellales</taxon>
        <taxon>Mortierellaceae</taxon>
        <taxon>Linnemannia</taxon>
    </lineage>
</organism>
<gene>
    <name evidence="3" type="ORF">K457DRAFT_1496074</name>
</gene>
<name>A0A197KF90_9FUNG</name>
<evidence type="ECO:0000313" key="4">
    <source>
        <dbReference type="Proteomes" id="UP000078512"/>
    </source>
</evidence>
<dbReference type="EMBL" id="KV442015">
    <property type="protein sequence ID" value="OAQ35049.1"/>
    <property type="molecule type" value="Genomic_DNA"/>
</dbReference>
<dbReference type="Pfam" id="PF23948">
    <property type="entry name" value="ARM_5"/>
    <property type="match status" value="1"/>
</dbReference>
<reference evidence="3 4" key="1">
    <citation type="submission" date="2016-05" db="EMBL/GenBank/DDBJ databases">
        <title>Genome sequencing reveals origins of a unique bacterial endosymbiosis in the earliest lineages of terrestrial Fungi.</title>
        <authorList>
            <consortium name="DOE Joint Genome Institute"/>
            <person name="Uehling J."/>
            <person name="Gryganskyi A."/>
            <person name="Hameed K."/>
            <person name="Tschaplinski T."/>
            <person name="Misztal P."/>
            <person name="Wu S."/>
            <person name="Desiro A."/>
            <person name="Vande Pol N."/>
            <person name="Du Z.-Y."/>
            <person name="Zienkiewicz A."/>
            <person name="Zienkiewicz K."/>
            <person name="Morin E."/>
            <person name="Tisserant E."/>
            <person name="Splivallo R."/>
            <person name="Hainaut M."/>
            <person name="Henrissat B."/>
            <person name="Ohm R."/>
            <person name="Kuo A."/>
            <person name="Yan J."/>
            <person name="Lipzen A."/>
            <person name="Nolan M."/>
            <person name="Labutti K."/>
            <person name="Barry K."/>
            <person name="Goldstein A."/>
            <person name="Labbe J."/>
            <person name="Schadt C."/>
            <person name="Tuskan G."/>
            <person name="Grigoriev I."/>
            <person name="Martin F."/>
            <person name="Vilgalys R."/>
            <person name="Bonito G."/>
        </authorList>
    </citation>
    <scope>NUCLEOTIDE SEQUENCE [LARGE SCALE GENOMIC DNA]</scope>
    <source>
        <strain evidence="3 4">AG-77</strain>
    </source>
</reference>
<accession>A0A197KF90</accession>
<keyword evidence="4" id="KW-1185">Reference proteome</keyword>
<feature type="domain" description="Arm-like repeat" evidence="2">
    <location>
        <begin position="161"/>
        <end position="381"/>
    </location>
</feature>
<proteinExistence type="predicted"/>
<sequence length="392" mass="43764">MNSHPLHQLDANVPDKDDSDTIQPPLKKRDKIRKFFGISKFLDKVKTKSSTQSLTSQQSTLSSVASQIDDHQNNPFPIAQTENLLHLVIFQENVIKPAVKTALPGLHERIDRIDQLLYCNMLLRQDSVVSSSSNTGEEEVTYDPANAPQAPTLDKGEQKWLTKVKEDPMAQDRMQWLVTKMVEAFIADTTKDSTKVAEIVALGPVLREEPCRKLLSSFIADFEGSRILDVNLLQGLVQLVQSASPGFLVSDDLIKVLSLLRTHLEDTHQHSPEHLCHLTLTVSRIFDVMAEHKVQDLDRVMEHEPLSAVLSGLSGSSDPYLMYQACYAFQALQYVPDDETALQAVLRHSTGVVDGLVKVTSVMKLDLGSVLEGLEKMQEVAIIAFEIGFWRV</sequence>
<evidence type="ECO:0000256" key="1">
    <source>
        <dbReference type="SAM" id="MobiDB-lite"/>
    </source>
</evidence>
<evidence type="ECO:0000313" key="3">
    <source>
        <dbReference type="EMBL" id="OAQ35049.1"/>
    </source>
</evidence>
<evidence type="ECO:0000259" key="2">
    <source>
        <dbReference type="Pfam" id="PF23948"/>
    </source>
</evidence>
<dbReference type="InterPro" id="IPR056251">
    <property type="entry name" value="Arm_rpt_dom"/>
</dbReference>
<feature type="region of interest" description="Disordered" evidence="1">
    <location>
        <begin position="1"/>
        <end position="25"/>
    </location>
</feature>
<dbReference type="Proteomes" id="UP000078512">
    <property type="component" value="Unassembled WGS sequence"/>
</dbReference>
<dbReference type="OrthoDB" id="2435592at2759"/>
<dbReference type="AlphaFoldDB" id="A0A197KF90"/>